<gene>
    <name evidence="2" type="ORF">RDB_LOCUS24499</name>
</gene>
<dbReference type="InterPro" id="IPR015946">
    <property type="entry name" value="KH_dom-like_a/b"/>
</dbReference>
<evidence type="ECO:0000256" key="1">
    <source>
        <dbReference type="ARBA" id="ARBA00007378"/>
    </source>
</evidence>
<dbReference type="GO" id="GO:0006979">
    <property type="term" value="P:response to oxidative stress"/>
    <property type="evidence" value="ECO:0007669"/>
    <property type="project" value="InterPro"/>
</dbReference>
<proteinExistence type="inferred from homology"/>
<dbReference type="SUPFAM" id="SSF82784">
    <property type="entry name" value="OsmC-like"/>
    <property type="match status" value="1"/>
</dbReference>
<evidence type="ECO:0000313" key="2">
    <source>
        <dbReference type="EMBL" id="CAE6430038.1"/>
    </source>
</evidence>
<sequence length="163" mass="17290">MLSGFQSYIRRTLVLRSPSQAIHRRTVISLANKKYTATAIASGAGWEGRTELEDGSLVIDLDTPKEMGGSGNGQNPDQLLALGYASCFLGALQLAAKNKNAKLSNDVKVKAAVSFGDAKDSGFGIGVELTIVGADLALAQAAHEICPYSRLFKEGVEVKTIFE</sequence>
<dbReference type="InterPro" id="IPR036102">
    <property type="entry name" value="OsmC/Ohrsf"/>
</dbReference>
<evidence type="ECO:0008006" key="4">
    <source>
        <dbReference type="Google" id="ProtNLM"/>
    </source>
</evidence>
<dbReference type="Pfam" id="PF02566">
    <property type="entry name" value="OsmC"/>
    <property type="match status" value="1"/>
</dbReference>
<dbReference type="Gene3D" id="2.20.25.10">
    <property type="match status" value="1"/>
</dbReference>
<dbReference type="Proteomes" id="UP000663861">
    <property type="component" value="Unassembled WGS sequence"/>
</dbReference>
<dbReference type="InterPro" id="IPR003718">
    <property type="entry name" value="OsmC/Ohr_fam"/>
</dbReference>
<evidence type="ECO:0000313" key="3">
    <source>
        <dbReference type="Proteomes" id="UP000663861"/>
    </source>
</evidence>
<accession>A0A8H2XM28</accession>
<dbReference type="InterPro" id="IPR019953">
    <property type="entry name" value="OHR"/>
</dbReference>
<dbReference type="AlphaFoldDB" id="A0A8H2XM28"/>
<reference evidence="2" key="1">
    <citation type="submission" date="2021-01" db="EMBL/GenBank/DDBJ databases">
        <authorList>
            <person name="Kaushik A."/>
        </authorList>
    </citation>
    <scope>NUCLEOTIDE SEQUENCE</scope>
    <source>
        <strain evidence="2">AG4-RS23</strain>
    </source>
</reference>
<comment type="caution">
    <text evidence="2">The sequence shown here is derived from an EMBL/GenBank/DDBJ whole genome shotgun (WGS) entry which is preliminary data.</text>
</comment>
<dbReference type="PANTHER" id="PTHR33797:SF2">
    <property type="entry name" value="ORGANIC HYDROPEROXIDE RESISTANCE PROTEIN-LIKE"/>
    <property type="match status" value="1"/>
</dbReference>
<comment type="similarity">
    <text evidence="1">Belongs to the OsmC/Ohr family.</text>
</comment>
<protein>
    <recommendedName>
        <fullName evidence="4">Organic hydroperoxide resistance protein</fullName>
    </recommendedName>
</protein>
<organism evidence="2 3">
    <name type="scientific">Rhizoctonia solani</name>
    <dbReference type="NCBI Taxonomy" id="456999"/>
    <lineage>
        <taxon>Eukaryota</taxon>
        <taxon>Fungi</taxon>
        <taxon>Dikarya</taxon>
        <taxon>Basidiomycota</taxon>
        <taxon>Agaricomycotina</taxon>
        <taxon>Agaricomycetes</taxon>
        <taxon>Cantharellales</taxon>
        <taxon>Ceratobasidiaceae</taxon>
        <taxon>Rhizoctonia</taxon>
    </lineage>
</organism>
<name>A0A8H2XM28_9AGAM</name>
<dbReference type="Gene3D" id="3.30.300.20">
    <property type="match status" value="1"/>
</dbReference>
<dbReference type="NCBIfam" id="TIGR03561">
    <property type="entry name" value="organ_hyd_perox"/>
    <property type="match status" value="1"/>
</dbReference>
<dbReference type="PANTHER" id="PTHR33797">
    <property type="entry name" value="ORGANIC HYDROPEROXIDE RESISTANCE PROTEIN-LIKE"/>
    <property type="match status" value="1"/>
</dbReference>
<dbReference type="EMBL" id="CAJMWY010000368">
    <property type="protein sequence ID" value="CAE6430038.1"/>
    <property type="molecule type" value="Genomic_DNA"/>
</dbReference>